<dbReference type="PROSITE" id="PS51462">
    <property type="entry name" value="NUDIX"/>
    <property type="match status" value="1"/>
</dbReference>
<dbReference type="Pfam" id="PF00293">
    <property type="entry name" value="NUDIX"/>
    <property type="match status" value="1"/>
</dbReference>
<dbReference type="EMBL" id="JACXXJ020000005">
    <property type="protein sequence ID" value="MBF2716802.1"/>
    <property type="molecule type" value="Genomic_DNA"/>
</dbReference>
<dbReference type="PANTHER" id="PTHR43046">
    <property type="entry name" value="GDP-MANNOSE MANNOSYL HYDROLASE"/>
    <property type="match status" value="1"/>
</dbReference>
<dbReference type="GO" id="GO:0016787">
    <property type="term" value="F:hydrolase activity"/>
    <property type="evidence" value="ECO:0007669"/>
    <property type="project" value="UniProtKB-KW"/>
</dbReference>
<evidence type="ECO:0000313" key="6">
    <source>
        <dbReference type="EMBL" id="MUP05741.1"/>
    </source>
</evidence>
<dbReference type="AlphaFoldDB" id="A0AAE2RFJ4"/>
<evidence type="ECO:0000259" key="4">
    <source>
        <dbReference type="PROSITE" id="PS51462"/>
    </source>
</evidence>
<sequence length="145" mass="15877">MTSYLMDLRGLIGNRLILLPSVAGVIHDHTGKLLLQEKASGEGWSLPSGAIEPGETPQDAVIREVKEETGLVVSSTGILGVFGGREFRYVYPNGHQVEYVVTLFKCRVHEGGGKWTDTETKSLRYFAIDDMPSLALPYPLPALFS</sequence>
<dbReference type="InterPro" id="IPR020476">
    <property type="entry name" value="Nudix_hydrolase"/>
</dbReference>
<dbReference type="InterPro" id="IPR020084">
    <property type="entry name" value="NUDIX_hydrolase_CS"/>
</dbReference>
<dbReference type="InterPro" id="IPR000086">
    <property type="entry name" value="NUDIX_hydrolase_dom"/>
</dbReference>
<dbReference type="EMBL" id="WPHM01000016">
    <property type="protein sequence ID" value="MUZ60375.1"/>
    <property type="molecule type" value="Genomic_DNA"/>
</dbReference>
<feature type="domain" description="Nudix hydrolase" evidence="4">
    <location>
        <begin position="17"/>
        <end position="145"/>
    </location>
</feature>
<dbReference type="Proteomes" id="UP000436692">
    <property type="component" value="Unassembled WGS sequence"/>
</dbReference>
<reference evidence="5" key="3">
    <citation type="submission" date="2020-11" db="EMBL/GenBank/DDBJ databases">
        <title>Agrobacterium vitis strain K377 genome.</title>
        <authorList>
            <person name="Xi H."/>
        </authorList>
    </citation>
    <scope>NUCLEOTIDE SEQUENCE</scope>
    <source>
        <strain evidence="5">K377</strain>
    </source>
</reference>
<name>A0AAE2RFJ4_AGRVI</name>
<comment type="cofactor">
    <cofactor evidence="1">
        <name>Mg(2+)</name>
        <dbReference type="ChEBI" id="CHEBI:18420"/>
    </cofactor>
</comment>
<gene>
    <name evidence="6" type="ORF">BBI04_013105</name>
    <name evidence="7" type="ORF">GOZ95_23395</name>
    <name evidence="5" type="ORF">IEI95_021550</name>
</gene>
<protein>
    <submittedName>
        <fullName evidence="5">NUDIX domain-containing protein</fullName>
    </submittedName>
</protein>
<dbReference type="SUPFAM" id="SSF55811">
    <property type="entry name" value="Nudix"/>
    <property type="match status" value="1"/>
</dbReference>
<evidence type="ECO:0000313" key="10">
    <source>
        <dbReference type="Proteomes" id="UP000655037"/>
    </source>
</evidence>
<dbReference type="PANTHER" id="PTHR43046:SF2">
    <property type="entry name" value="8-OXO-DGTP DIPHOSPHATASE-RELATED"/>
    <property type="match status" value="1"/>
</dbReference>
<accession>A0AAE2RFJ4</accession>
<dbReference type="PRINTS" id="PR00502">
    <property type="entry name" value="NUDIXFAMILY"/>
</dbReference>
<reference evidence="6 8" key="1">
    <citation type="submission" date="2019-11" db="EMBL/GenBank/DDBJ databases">
        <title>Whole-genome sequencing of Allorhizobium vitis.</title>
        <authorList>
            <person name="Gan H.M."/>
            <person name="Savka M.A."/>
        </authorList>
    </citation>
    <scope>NUCLEOTIDE SEQUENCE [LARGE SCALE GENOMIC DNA]</scope>
    <source>
        <strain evidence="6 8">AB4</strain>
    </source>
</reference>
<evidence type="ECO:0000256" key="3">
    <source>
        <dbReference type="RuleBase" id="RU003476"/>
    </source>
</evidence>
<evidence type="ECO:0000256" key="1">
    <source>
        <dbReference type="ARBA" id="ARBA00001946"/>
    </source>
</evidence>
<comment type="similarity">
    <text evidence="3">Belongs to the Nudix hydrolase family.</text>
</comment>
<organism evidence="5 10">
    <name type="scientific">Agrobacterium vitis</name>
    <name type="common">Rhizobium vitis</name>
    <dbReference type="NCBI Taxonomy" id="373"/>
    <lineage>
        <taxon>Bacteria</taxon>
        <taxon>Pseudomonadati</taxon>
        <taxon>Pseudomonadota</taxon>
        <taxon>Alphaproteobacteria</taxon>
        <taxon>Hyphomicrobiales</taxon>
        <taxon>Rhizobiaceae</taxon>
        <taxon>Rhizobium/Agrobacterium group</taxon>
        <taxon>Agrobacterium</taxon>
    </lineage>
</organism>
<evidence type="ECO:0000313" key="9">
    <source>
        <dbReference type="Proteomes" id="UP000436692"/>
    </source>
</evidence>
<keyword evidence="2 3" id="KW-0378">Hydrolase</keyword>
<evidence type="ECO:0000313" key="5">
    <source>
        <dbReference type="EMBL" id="MBF2716802.1"/>
    </source>
</evidence>
<evidence type="ECO:0000313" key="7">
    <source>
        <dbReference type="EMBL" id="MUZ60375.1"/>
    </source>
</evidence>
<dbReference type="Gene3D" id="3.90.79.10">
    <property type="entry name" value="Nucleoside Triphosphate Pyrophosphohydrolase"/>
    <property type="match status" value="1"/>
</dbReference>
<comment type="caution">
    <text evidence="5">The sequence shown here is derived from an EMBL/GenBank/DDBJ whole genome shotgun (WGS) entry which is preliminary data.</text>
</comment>
<dbReference type="RefSeq" id="WP_070150296.1">
    <property type="nucleotide sequence ID" value="NZ_CP118259.1"/>
</dbReference>
<dbReference type="Proteomes" id="UP000175993">
    <property type="component" value="Unassembled WGS sequence"/>
</dbReference>
<dbReference type="PROSITE" id="PS00893">
    <property type="entry name" value="NUDIX_BOX"/>
    <property type="match status" value="1"/>
</dbReference>
<dbReference type="InterPro" id="IPR015797">
    <property type="entry name" value="NUDIX_hydrolase-like_dom_sf"/>
</dbReference>
<dbReference type="EMBL" id="MBEV02000006">
    <property type="protein sequence ID" value="MUP05741.1"/>
    <property type="molecule type" value="Genomic_DNA"/>
</dbReference>
<reference evidence="7 9" key="2">
    <citation type="submission" date="2019-12" db="EMBL/GenBank/DDBJ databases">
        <title>Whole-genome sequencing of Allorhizobium vitis.</title>
        <authorList>
            <person name="Gan H.M."/>
            <person name="Szegedi E."/>
            <person name="Burr T."/>
            <person name="Savka M.A."/>
        </authorList>
    </citation>
    <scope>NUCLEOTIDE SEQUENCE [LARGE SCALE GENOMIC DNA]</scope>
    <source>
        <strain evidence="7 9">CG989</strain>
    </source>
</reference>
<evidence type="ECO:0000313" key="8">
    <source>
        <dbReference type="Proteomes" id="UP000175993"/>
    </source>
</evidence>
<dbReference type="Proteomes" id="UP000655037">
    <property type="component" value="Unassembled WGS sequence"/>
</dbReference>
<evidence type="ECO:0000256" key="2">
    <source>
        <dbReference type="ARBA" id="ARBA00022801"/>
    </source>
</evidence>
<proteinExistence type="inferred from homology"/>